<sequence length="23" mass="2603">MTATGENNLHVGYRLKSFHIARS</sequence>
<protein>
    <submittedName>
        <fullName evidence="1">Uncharacterized protein</fullName>
    </submittedName>
</protein>
<keyword evidence="2" id="KW-1185">Reference proteome</keyword>
<dbReference type="OrthoDB" id="2434995at2759"/>
<name>A0A9P0L5Z0_ACAOB</name>
<gene>
    <name evidence="1" type="ORF">ACAOBT_LOCUS19001</name>
</gene>
<organism evidence="1 2">
    <name type="scientific">Acanthoscelides obtectus</name>
    <name type="common">Bean weevil</name>
    <name type="synonym">Bruchus obtectus</name>
    <dbReference type="NCBI Taxonomy" id="200917"/>
    <lineage>
        <taxon>Eukaryota</taxon>
        <taxon>Metazoa</taxon>
        <taxon>Ecdysozoa</taxon>
        <taxon>Arthropoda</taxon>
        <taxon>Hexapoda</taxon>
        <taxon>Insecta</taxon>
        <taxon>Pterygota</taxon>
        <taxon>Neoptera</taxon>
        <taxon>Endopterygota</taxon>
        <taxon>Coleoptera</taxon>
        <taxon>Polyphaga</taxon>
        <taxon>Cucujiformia</taxon>
        <taxon>Chrysomeloidea</taxon>
        <taxon>Chrysomelidae</taxon>
        <taxon>Bruchinae</taxon>
        <taxon>Bruchini</taxon>
        <taxon>Acanthoscelides</taxon>
    </lineage>
</organism>
<accession>A0A9P0L5Z0</accession>
<dbReference type="EMBL" id="CAKOFQ010007062">
    <property type="protein sequence ID" value="CAH1989378.1"/>
    <property type="molecule type" value="Genomic_DNA"/>
</dbReference>
<comment type="caution">
    <text evidence="1">The sequence shown here is derived from an EMBL/GenBank/DDBJ whole genome shotgun (WGS) entry which is preliminary data.</text>
</comment>
<proteinExistence type="predicted"/>
<evidence type="ECO:0000313" key="2">
    <source>
        <dbReference type="Proteomes" id="UP001152888"/>
    </source>
</evidence>
<dbReference type="AlphaFoldDB" id="A0A9P0L5Z0"/>
<dbReference type="Proteomes" id="UP001152888">
    <property type="component" value="Unassembled WGS sequence"/>
</dbReference>
<evidence type="ECO:0000313" key="1">
    <source>
        <dbReference type="EMBL" id="CAH1989378.1"/>
    </source>
</evidence>
<reference evidence="1" key="1">
    <citation type="submission" date="2022-03" db="EMBL/GenBank/DDBJ databases">
        <authorList>
            <person name="Sayadi A."/>
        </authorList>
    </citation>
    <scope>NUCLEOTIDE SEQUENCE</scope>
</reference>